<evidence type="ECO:0000256" key="4">
    <source>
        <dbReference type="ARBA" id="ARBA00012944"/>
    </source>
</evidence>
<keyword evidence="8 17" id="KW-0812">Transmembrane</keyword>
<dbReference type="PANTHER" id="PTHR11434:SF0">
    <property type="entry name" value="NADH-UBIQUINONE OXIDOREDUCTASE CHAIN 4L"/>
    <property type="match status" value="1"/>
</dbReference>
<comment type="subcellular location">
    <subcellularLocation>
        <location evidence="17">Mitochondrion inner membrane</location>
        <topology evidence="17">Multi-pass membrane protein</topology>
    </subcellularLocation>
    <subcellularLocation>
        <location evidence="2">Mitochondrion membrane</location>
        <topology evidence="2">Multi-pass membrane protein</topology>
    </subcellularLocation>
</comment>
<feature type="transmembrane region" description="Helical" evidence="17">
    <location>
        <begin position="53"/>
        <end position="78"/>
    </location>
</feature>
<evidence type="ECO:0000256" key="16">
    <source>
        <dbReference type="ARBA" id="ARBA00049551"/>
    </source>
</evidence>
<evidence type="ECO:0000256" key="13">
    <source>
        <dbReference type="ARBA" id="ARBA00023075"/>
    </source>
</evidence>
<organism evidence="18">
    <name type="scientific">Physosmaragdina nigrifrons</name>
    <dbReference type="NCBI Taxonomy" id="1453301"/>
    <lineage>
        <taxon>Eukaryota</taxon>
        <taxon>Metazoa</taxon>
        <taxon>Ecdysozoa</taxon>
        <taxon>Arthropoda</taxon>
        <taxon>Hexapoda</taxon>
        <taxon>Insecta</taxon>
        <taxon>Pterygota</taxon>
        <taxon>Neoptera</taxon>
        <taxon>Endopterygota</taxon>
        <taxon>Coleoptera</taxon>
        <taxon>Polyphaga</taxon>
        <taxon>Cucujiformia</taxon>
        <taxon>Chrysomeloidea</taxon>
        <taxon>Chrysomelidae</taxon>
        <taxon>Cryptocephalinae</taxon>
        <taxon>Physosmaragdina</taxon>
    </lineage>
</organism>
<dbReference type="AlphaFoldDB" id="A0A890CD94"/>
<evidence type="ECO:0000256" key="3">
    <source>
        <dbReference type="ARBA" id="ARBA00010519"/>
    </source>
</evidence>
<dbReference type="GO" id="GO:0016651">
    <property type="term" value="F:oxidoreductase activity, acting on NAD(P)H"/>
    <property type="evidence" value="ECO:0007669"/>
    <property type="project" value="InterPro"/>
</dbReference>
<gene>
    <name evidence="18" type="primary">ND4L</name>
</gene>
<comment type="similarity">
    <text evidence="3 17">Belongs to the complex I subunit 4L family.</text>
</comment>
<proteinExistence type="inferred from homology"/>
<keyword evidence="12 17" id="KW-0520">NAD</keyword>
<feature type="transmembrane region" description="Helical" evidence="17">
    <location>
        <begin position="26"/>
        <end position="46"/>
    </location>
</feature>
<reference evidence="18" key="2">
    <citation type="submission" date="2019-10" db="EMBL/GenBank/DDBJ databases">
        <authorList>
            <person name="Yang W.-J."/>
            <person name="Yan S.-Y."/>
            <person name="Jin D.-C."/>
        </authorList>
    </citation>
    <scope>NUCLEOTIDE SEQUENCE</scope>
</reference>
<keyword evidence="11 17" id="KW-1133">Transmembrane helix</keyword>
<dbReference type="GO" id="GO:0030964">
    <property type="term" value="C:NADH dehydrogenase complex"/>
    <property type="evidence" value="ECO:0007669"/>
    <property type="project" value="TreeGrafter"/>
</dbReference>
<evidence type="ECO:0000256" key="12">
    <source>
        <dbReference type="ARBA" id="ARBA00023027"/>
    </source>
</evidence>
<dbReference type="InterPro" id="IPR001133">
    <property type="entry name" value="NADH_UbQ_OxRdtase_chain4L/K"/>
</dbReference>
<evidence type="ECO:0000256" key="11">
    <source>
        <dbReference type="ARBA" id="ARBA00022989"/>
    </source>
</evidence>
<keyword evidence="7 17" id="KW-0679">Respiratory chain</keyword>
<dbReference type="PANTHER" id="PTHR11434">
    <property type="entry name" value="NADH-UBIQUINONE OXIDOREDUCTASE SUBUNIT ND4L"/>
    <property type="match status" value="1"/>
</dbReference>
<keyword evidence="9 17" id="KW-1278">Translocase</keyword>
<keyword evidence="17" id="KW-0999">Mitochondrion inner membrane</keyword>
<name>A0A890CD94_9CUCU</name>
<keyword evidence="13 17" id="KW-0830">Ubiquinone</keyword>
<dbReference type="Gene3D" id="1.10.287.3510">
    <property type="match status" value="1"/>
</dbReference>
<comment type="function">
    <text evidence="17">Core subunit of the mitochondrial membrane respiratory chain NADH dehydrogenase (Complex I) which catalyzes electron transfer from NADH through the respiratory chain, using ubiquinone as an electron acceptor.</text>
</comment>
<keyword evidence="15 17" id="KW-0472">Membrane</keyword>
<comment type="catalytic activity">
    <reaction evidence="16 17">
        <text>a ubiquinone + NADH + 5 H(+)(in) = a ubiquinol + NAD(+) + 4 H(+)(out)</text>
        <dbReference type="Rhea" id="RHEA:29091"/>
        <dbReference type="Rhea" id="RHEA-COMP:9565"/>
        <dbReference type="Rhea" id="RHEA-COMP:9566"/>
        <dbReference type="ChEBI" id="CHEBI:15378"/>
        <dbReference type="ChEBI" id="CHEBI:16389"/>
        <dbReference type="ChEBI" id="CHEBI:17976"/>
        <dbReference type="ChEBI" id="CHEBI:57540"/>
        <dbReference type="ChEBI" id="CHEBI:57945"/>
        <dbReference type="EC" id="7.1.1.2"/>
    </reaction>
</comment>
<evidence type="ECO:0000256" key="6">
    <source>
        <dbReference type="ARBA" id="ARBA00022448"/>
    </source>
</evidence>
<dbReference type="CTD" id="4539"/>
<evidence type="ECO:0000256" key="10">
    <source>
        <dbReference type="ARBA" id="ARBA00022982"/>
    </source>
</evidence>
<protein>
    <recommendedName>
        <fullName evidence="5 17">NADH-ubiquinone oxidoreductase chain 4L</fullName>
        <ecNumber evidence="4 17">7.1.1.2</ecNumber>
    </recommendedName>
</protein>
<dbReference type="InterPro" id="IPR039428">
    <property type="entry name" value="NUOK/Mnh_C1-like"/>
</dbReference>
<dbReference type="EMBL" id="MN584924">
    <property type="protein sequence ID" value="QRG29986.1"/>
    <property type="molecule type" value="Genomic_DNA"/>
</dbReference>
<evidence type="ECO:0000256" key="5">
    <source>
        <dbReference type="ARBA" id="ARBA00016612"/>
    </source>
</evidence>
<keyword evidence="14 17" id="KW-0496">Mitochondrion</keyword>
<dbReference type="EC" id="7.1.1.2" evidence="4 17"/>
<evidence type="ECO:0000313" key="18">
    <source>
        <dbReference type="EMBL" id="QRG29986.1"/>
    </source>
</evidence>
<evidence type="ECO:0000256" key="9">
    <source>
        <dbReference type="ARBA" id="ARBA00022967"/>
    </source>
</evidence>
<dbReference type="GO" id="GO:0005743">
    <property type="term" value="C:mitochondrial inner membrane"/>
    <property type="evidence" value="ECO:0007669"/>
    <property type="project" value="UniProtKB-SubCell"/>
</dbReference>
<dbReference type="GO" id="GO:0042773">
    <property type="term" value="P:ATP synthesis coupled electron transport"/>
    <property type="evidence" value="ECO:0007669"/>
    <property type="project" value="UniProtKB-UniRule"/>
</dbReference>
<evidence type="ECO:0000256" key="14">
    <source>
        <dbReference type="ARBA" id="ARBA00023128"/>
    </source>
</evidence>
<dbReference type="GO" id="GO:0008137">
    <property type="term" value="F:NADH dehydrogenase (ubiquinone) activity"/>
    <property type="evidence" value="ECO:0007669"/>
    <property type="project" value="UniProtKB-EC"/>
</dbReference>
<sequence length="93" mass="10593">MSLLVFMLMFLSGLISFSLLRSHLLSMLLSLEFLALSLYFGIFTYLSLIGYEYFFGLIYLTMSVCEASLGLAILVMMVRSYGNDYVLSLNSLW</sequence>
<accession>A0A890CD94</accession>
<dbReference type="RefSeq" id="YP_010158039.1">
    <property type="nucleotide sequence ID" value="NC_057259.1"/>
</dbReference>
<dbReference type="Pfam" id="PF00420">
    <property type="entry name" value="Oxidored_q2"/>
    <property type="match status" value="1"/>
</dbReference>
<evidence type="ECO:0000256" key="7">
    <source>
        <dbReference type="ARBA" id="ARBA00022660"/>
    </source>
</evidence>
<evidence type="ECO:0000256" key="8">
    <source>
        <dbReference type="ARBA" id="ARBA00022692"/>
    </source>
</evidence>
<evidence type="ECO:0000256" key="2">
    <source>
        <dbReference type="ARBA" id="ARBA00004225"/>
    </source>
</evidence>
<evidence type="ECO:0000256" key="1">
    <source>
        <dbReference type="ARBA" id="ARBA00003257"/>
    </source>
</evidence>
<reference evidence="18" key="1">
    <citation type="journal article" date="2019" name="Mitochondrial DNA Part B Resour">
        <title>The complete mitochondrial genome of Smaragdina nigrifrons (Coleoptera: Eumolpidae): characterization and phylogenetic position.</title>
        <authorList>
            <person name="Yang W.J."/>
            <person name="Yan S.Y."/>
            <person name="Jin D.C."/>
        </authorList>
    </citation>
    <scope>NUCLEOTIDE SEQUENCE</scope>
</reference>
<comment type="function">
    <text evidence="1">Core subunit of the mitochondrial membrane respiratory chain NADH dehydrogenase (Complex I) that is believed to belong to the minimal assembly required for catalysis. Complex I functions in the transfer of electrons from NADH to the respiratory chain. The immediate electron acceptor for the enzyme is believed to be ubiquinone.</text>
</comment>
<dbReference type="GeneID" id="67162981"/>
<evidence type="ECO:0000256" key="15">
    <source>
        <dbReference type="ARBA" id="ARBA00023136"/>
    </source>
</evidence>
<geneLocation type="mitochondrion" evidence="18"/>
<keyword evidence="6 17" id="KW-0813">Transport</keyword>
<keyword evidence="10 17" id="KW-0249">Electron transport</keyword>
<evidence type="ECO:0000256" key="17">
    <source>
        <dbReference type="RuleBase" id="RU004419"/>
    </source>
</evidence>